<dbReference type="GO" id="GO:0009435">
    <property type="term" value="P:NAD+ biosynthetic process"/>
    <property type="evidence" value="ECO:0007669"/>
    <property type="project" value="UniProtKB-UniPathway"/>
</dbReference>
<dbReference type="UniPathway" id="UPA00253">
    <property type="reaction ID" value="UER00327"/>
</dbReference>
<proteinExistence type="predicted"/>
<sequence length="76" mass="8651">MKMNLVNRLATIHTDKTIISLNSNICPCLTMNRIDPPHFLWFLESIEQGRPVHSIKVDKETAEEAILALHRMIAIG</sequence>
<dbReference type="OrthoDB" id="9801204at2"/>
<reference evidence="1 2" key="1">
    <citation type="submission" date="2017-11" db="EMBL/GenBank/DDBJ databases">
        <title>Comparitive Functional Genomics of Dry Heat Resistant strains isolated from the Viking Spacecraft.</title>
        <authorList>
            <person name="Seuylemezian A."/>
            <person name="Cooper K."/>
            <person name="Vaishampayan P."/>
        </authorList>
    </citation>
    <scope>NUCLEOTIDE SEQUENCE [LARGE SCALE GENOMIC DNA]</scope>
    <source>
        <strain evidence="1 2">V1-29</strain>
    </source>
</reference>
<accession>A0A2N5M6Z8</accession>
<protein>
    <submittedName>
        <fullName evidence="1">Uncharacterized protein</fullName>
    </submittedName>
</protein>
<organism evidence="1 2">
    <name type="scientific">Peribacillus deserti</name>
    <dbReference type="NCBI Taxonomy" id="673318"/>
    <lineage>
        <taxon>Bacteria</taxon>
        <taxon>Bacillati</taxon>
        <taxon>Bacillota</taxon>
        <taxon>Bacilli</taxon>
        <taxon>Bacillales</taxon>
        <taxon>Bacillaceae</taxon>
        <taxon>Peribacillus</taxon>
    </lineage>
</organism>
<evidence type="ECO:0000313" key="1">
    <source>
        <dbReference type="EMBL" id="PLT30127.1"/>
    </source>
</evidence>
<dbReference type="GO" id="GO:0008987">
    <property type="term" value="F:quinolinate synthetase A activity"/>
    <property type="evidence" value="ECO:0007669"/>
    <property type="project" value="InterPro"/>
</dbReference>
<dbReference type="InterPro" id="IPR003473">
    <property type="entry name" value="NadA"/>
</dbReference>
<gene>
    <name evidence="1" type="ORF">CUU66_08775</name>
</gene>
<dbReference type="GO" id="GO:0051539">
    <property type="term" value="F:4 iron, 4 sulfur cluster binding"/>
    <property type="evidence" value="ECO:0007669"/>
    <property type="project" value="InterPro"/>
</dbReference>
<dbReference type="Proteomes" id="UP000234748">
    <property type="component" value="Unassembled WGS sequence"/>
</dbReference>
<dbReference type="AlphaFoldDB" id="A0A2N5M6Z8"/>
<dbReference type="SUPFAM" id="SSF142754">
    <property type="entry name" value="NadA-like"/>
    <property type="match status" value="1"/>
</dbReference>
<dbReference type="InterPro" id="IPR036094">
    <property type="entry name" value="NadA_sf"/>
</dbReference>
<dbReference type="EMBL" id="PGUY01000027">
    <property type="protein sequence ID" value="PLT30127.1"/>
    <property type="molecule type" value="Genomic_DNA"/>
</dbReference>
<comment type="caution">
    <text evidence="1">The sequence shown here is derived from an EMBL/GenBank/DDBJ whole genome shotgun (WGS) entry which is preliminary data.</text>
</comment>
<name>A0A2N5M6Z8_9BACI</name>
<evidence type="ECO:0000313" key="2">
    <source>
        <dbReference type="Proteomes" id="UP000234748"/>
    </source>
</evidence>
<dbReference type="Pfam" id="PF02445">
    <property type="entry name" value="NadA"/>
    <property type="match status" value="1"/>
</dbReference>
<keyword evidence="2" id="KW-1185">Reference proteome</keyword>